<reference evidence="2 3" key="1">
    <citation type="submission" date="2023-05" db="EMBL/GenBank/DDBJ databases">
        <title>Chelatococcus sp. nov., a moderately thermophilic bacterium isolated from hot spring microbial mat.</title>
        <authorList>
            <person name="Hu C.-J."/>
            <person name="Li W.-J."/>
        </authorList>
    </citation>
    <scope>NUCLEOTIDE SEQUENCE [LARGE SCALE GENOMIC DNA]</scope>
    <source>
        <strain evidence="2 3">SYSU G07232</strain>
    </source>
</reference>
<dbReference type="RefSeq" id="WP_283739358.1">
    <property type="nucleotide sequence ID" value="NZ_JASJEV010000002.1"/>
</dbReference>
<feature type="chain" id="PRO_5045604884" evidence="1">
    <location>
        <begin position="23"/>
        <end position="77"/>
    </location>
</feature>
<gene>
    <name evidence="2" type="ORF">QNA08_03775</name>
</gene>
<comment type="caution">
    <text evidence="2">The sequence shown here is derived from an EMBL/GenBank/DDBJ whole genome shotgun (WGS) entry which is preliminary data.</text>
</comment>
<protein>
    <submittedName>
        <fullName evidence="2">Uncharacterized protein</fullName>
    </submittedName>
</protein>
<dbReference type="EMBL" id="JASJEV010000002">
    <property type="protein sequence ID" value="MDJ1157356.1"/>
    <property type="molecule type" value="Genomic_DNA"/>
</dbReference>
<accession>A0ABT7AD96</accession>
<keyword evidence="1" id="KW-0732">Signal</keyword>
<keyword evidence="3" id="KW-1185">Reference proteome</keyword>
<evidence type="ECO:0000313" key="3">
    <source>
        <dbReference type="Proteomes" id="UP001321492"/>
    </source>
</evidence>
<organism evidence="2 3">
    <name type="scientific">Chelatococcus albus</name>
    <dbReference type="NCBI Taxonomy" id="3047466"/>
    <lineage>
        <taxon>Bacteria</taxon>
        <taxon>Pseudomonadati</taxon>
        <taxon>Pseudomonadota</taxon>
        <taxon>Alphaproteobacteria</taxon>
        <taxon>Hyphomicrobiales</taxon>
        <taxon>Chelatococcaceae</taxon>
        <taxon>Chelatococcus</taxon>
    </lineage>
</organism>
<evidence type="ECO:0000256" key="1">
    <source>
        <dbReference type="SAM" id="SignalP"/>
    </source>
</evidence>
<proteinExistence type="predicted"/>
<name>A0ABT7AD96_9HYPH</name>
<feature type="signal peptide" evidence="1">
    <location>
        <begin position="1"/>
        <end position="22"/>
    </location>
</feature>
<evidence type="ECO:0000313" key="2">
    <source>
        <dbReference type="EMBL" id="MDJ1157356.1"/>
    </source>
</evidence>
<dbReference type="Proteomes" id="UP001321492">
    <property type="component" value="Unassembled WGS sequence"/>
</dbReference>
<sequence>MRKITVAVVAALGVSIAAPAMADGGGRYVEDTYRYISNDRVRQQDGRNAAATAEAQANVEAWQRLRANQTGSVRPAP</sequence>